<feature type="transmembrane region" description="Helical" evidence="1">
    <location>
        <begin position="50"/>
        <end position="69"/>
    </location>
</feature>
<name>A0A8E2I6E7_9BACI</name>
<accession>A0A8E2I6E7</accession>
<keyword evidence="3" id="KW-1185">Reference proteome</keyword>
<dbReference type="Proteomes" id="UP000189761">
    <property type="component" value="Unassembled WGS sequence"/>
</dbReference>
<sequence>MFLEDQLKNEFRKKADTIKSPKQLDQHIASLYHSHHDKSQRKDHSFPLKFPRYALFAIVFVVLAGFGYATSKLLFETKSNTLNLEVRQDTIIKMKTISKDQVRSNIAEVKENLVPGEAALIYFADFENEAHPFFKEMPGMIVSKPIKVHTYEQGLKMLDSMFHSYKKPIMKIGNYSFTNAFAGYPLDGGLTPDMINRLDKLKQEAKDTRKNVIWEKLDEIPQILPAITLTYKNDKENKIYLTLKKINENTKLETTIDEDSSFEKLMVHNKKAYFIKNTNQFLSSTGEYEEILWIEQSEKETIIYSISSDSLEVTKEDLLMMANNMN</sequence>
<protein>
    <recommendedName>
        <fullName evidence="4">DUF4367 domain-containing protein</fullName>
    </recommendedName>
</protein>
<proteinExistence type="predicted"/>
<reference evidence="2 3" key="1">
    <citation type="submission" date="2017-01" db="EMBL/GenBank/DDBJ databases">
        <title>Draft genome sequence of Bacillus oleronius.</title>
        <authorList>
            <person name="Allam M."/>
        </authorList>
    </citation>
    <scope>NUCLEOTIDE SEQUENCE [LARGE SCALE GENOMIC DNA]</scope>
    <source>
        <strain evidence="2 3">DSM 9356</strain>
    </source>
</reference>
<evidence type="ECO:0000313" key="2">
    <source>
        <dbReference type="EMBL" id="OOP66870.1"/>
    </source>
</evidence>
<keyword evidence="1" id="KW-0812">Transmembrane</keyword>
<organism evidence="2 3">
    <name type="scientific">Heyndrickxia oleronia</name>
    <dbReference type="NCBI Taxonomy" id="38875"/>
    <lineage>
        <taxon>Bacteria</taxon>
        <taxon>Bacillati</taxon>
        <taxon>Bacillota</taxon>
        <taxon>Bacilli</taxon>
        <taxon>Bacillales</taxon>
        <taxon>Bacillaceae</taxon>
        <taxon>Heyndrickxia</taxon>
    </lineage>
</organism>
<keyword evidence="1" id="KW-0472">Membrane</keyword>
<evidence type="ECO:0008006" key="4">
    <source>
        <dbReference type="Google" id="ProtNLM"/>
    </source>
</evidence>
<dbReference type="RefSeq" id="WP_078110918.1">
    <property type="nucleotide sequence ID" value="NZ_CP065424.1"/>
</dbReference>
<keyword evidence="1" id="KW-1133">Transmembrane helix</keyword>
<dbReference type="EMBL" id="MTLA01000253">
    <property type="protein sequence ID" value="OOP66870.1"/>
    <property type="molecule type" value="Genomic_DNA"/>
</dbReference>
<evidence type="ECO:0000313" key="3">
    <source>
        <dbReference type="Proteomes" id="UP000189761"/>
    </source>
</evidence>
<gene>
    <name evidence="2" type="ORF">BWZ43_18630</name>
</gene>
<comment type="caution">
    <text evidence="2">The sequence shown here is derived from an EMBL/GenBank/DDBJ whole genome shotgun (WGS) entry which is preliminary data.</text>
</comment>
<dbReference type="AlphaFoldDB" id="A0A8E2I6E7"/>
<evidence type="ECO:0000256" key="1">
    <source>
        <dbReference type="SAM" id="Phobius"/>
    </source>
</evidence>